<gene>
    <name evidence="1" type="ORF">L0P57_08665</name>
</gene>
<evidence type="ECO:0000313" key="1">
    <source>
        <dbReference type="EMBL" id="MCG4611004.1"/>
    </source>
</evidence>
<dbReference type="EMBL" id="JAKNHQ010000010">
    <property type="protein sequence ID" value="MCG4611004.1"/>
    <property type="molecule type" value="Genomic_DNA"/>
</dbReference>
<proteinExistence type="predicted"/>
<name>A0ABS9MJM7_9FIRM</name>
<reference evidence="1 2" key="1">
    <citation type="submission" date="2022-01" db="EMBL/GenBank/DDBJ databases">
        <title>Collection of gut derived symbiotic bacterial strains cultured from healthy donors.</title>
        <authorList>
            <person name="Lin H."/>
            <person name="Kohout C."/>
            <person name="Waligurski E."/>
            <person name="Pamer E.G."/>
        </authorList>
    </citation>
    <scope>NUCLEOTIDE SEQUENCE [LARGE SCALE GENOMIC DNA]</scope>
    <source>
        <strain evidence="1 2">DFI.7.58</strain>
    </source>
</reference>
<evidence type="ECO:0000313" key="2">
    <source>
        <dbReference type="Proteomes" id="UP001298681"/>
    </source>
</evidence>
<protein>
    <submittedName>
        <fullName evidence="1">DUF6514 family protein</fullName>
    </submittedName>
</protein>
<organism evidence="1 2">
    <name type="scientific">Anaeromassilibacillus senegalensis</name>
    <dbReference type="NCBI Taxonomy" id="1673717"/>
    <lineage>
        <taxon>Bacteria</taxon>
        <taxon>Bacillati</taxon>
        <taxon>Bacillota</taxon>
        <taxon>Clostridia</taxon>
        <taxon>Eubacteriales</taxon>
        <taxon>Acutalibacteraceae</taxon>
        <taxon>Anaeromassilibacillus</taxon>
    </lineage>
</organism>
<dbReference type="Proteomes" id="UP001298681">
    <property type="component" value="Unassembled WGS sequence"/>
</dbReference>
<keyword evidence="2" id="KW-1185">Reference proteome</keyword>
<dbReference type="RefSeq" id="WP_140400293.1">
    <property type="nucleotide sequence ID" value="NZ_JAKNHQ010000010.1"/>
</dbReference>
<dbReference type="InterPro" id="IPR017016">
    <property type="entry name" value="UCP033595"/>
</dbReference>
<dbReference type="Pfam" id="PF20124">
    <property type="entry name" value="DUF6514"/>
    <property type="match status" value="1"/>
</dbReference>
<accession>A0ABS9MJM7</accession>
<comment type="caution">
    <text evidence="1">The sequence shown here is derived from an EMBL/GenBank/DDBJ whole genome shotgun (WGS) entry which is preliminary data.</text>
</comment>
<sequence>MYRYVPSEEFLFSPFIGHYRSFGIAVFQYTEKGWERKSFFSDVSTDPSFVTALAQRCTRGQLSPDHLLDVLFDSI</sequence>